<evidence type="ECO:0000313" key="11">
    <source>
        <dbReference type="EMBL" id="SCU83655.1"/>
    </source>
</evidence>
<dbReference type="AlphaFoldDB" id="A0A1G4J1X0"/>
<evidence type="ECO:0000256" key="9">
    <source>
        <dbReference type="SAM" id="MobiDB-lite"/>
    </source>
</evidence>
<evidence type="ECO:0000256" key="4">
    <source>
        <dbReference type="ARBA" id="ARBA00022833"/>
    </source>
</evidence>
<dbReference type="SMART" id="SM00355">
    <property type="entry name" value="ZnF_C2H2"/>
    <property type="match status" value="9"/>
</dbReference>
<keyword evidence="12" id="KW-1185">Reference proteome</keyword>
<sequence length="419" mass="48150">MQSKEDGVQLNNYDEGAFSDFDMASDSDRSVSSTSSRPKVWHCEYDGCTKSFSRPSQLTEHQETVHRGIKPFGCPECGKAFARKSHLERHMFCHSSEKPYKCSICQKGTTTLQQLRRHEITHTKSFNCPYEGCGETFYKHPQLRSHILSVHLDKLTCEFCGKKFQRPYRLQAHISKHHNPDTIFKYQCSHKSCVESFKTWTALQQHIKEHHPKLPCPICNKACVGDAGLAMHMKIHDSLTVIRNWKCEVCHDLSFAKKSDLVSHYQECHQGLVVKLLENEALLETAVSDRHPPVSNSEPTQLKRTARRIDFNAQSELDSIKTEVTLRKHLDAGISATTLLLNSAGRKLKCPYSKCYRTFKTRNKYDVHIQKHKIHELKLKILEDSDRNDKSKTNPKIEEVDKKGMTKEVQGDLKDVDNI</sequence>
<dbReference type="GO" id="GO:0008270">
    <property type="term" value="F:zinc ion binding"/>
    <property type="evidence" value="ECO:0007669"/>
    <property type="project" value="UniProtKB-KW"/>
</dbReference>
<dbReference type="PROSITE" id="PS00028">
    <property type="entry name" value="ZINC_FINGER_C2H2_1"/>
    <property type="match status" value="7"/>
</dbReference>
<gene>
    <name evidence="11" type="ORF">LADA_0C12750G</name>
</gene>
<dbReference type="STRING" id="1266660.A0A1G4J1X0"/>
<keyword evidence="7" id="KW-0539">Nucleus</keyword>
<organism evidence="11 12">
    <name type="scientific">Lachancea dasiensis</name>
    <dbReference type="NCBI Taxonomy" id="1072105"/>
    <lineage>
        <taxon>Eukaryota</taxon>
        <taxon>Fungi</taxon>
        <taxon>Dikarya</taxon>
        <taxon>Ascomycota</taxon>
        <taxon>Saccharomycotina</taxon>
        <taxon>Saccharomycetes</taxon>
        <taxon>Saccharomycetales</taxon>
        <taxon>Saccharomycetaceae</taxon>
        <taxon>Lachancea</taxon>
    </lineage>
</organism>
<accession>A0A1G4J1X0</accession>
<dbReference type="InterPro" id="IPR051061">
    <property type="entry name" value="Zinc_finger_trans_reg"/>
</dbReference>
<dbReference type="InterPro" id="IPR013087">
    <property type="entry name" value="Znf_C2H2_type"/>
</dbReference>
<proteinExistence type="predicted"/>
<dbReference type="FunFam" id="3.30.160.60:FF:000630">
    <property type="entry name" value="Zinc finger protein 180"/>
    <property type="match status" value="1"/>
</dbReference>
<feature type="domain" description="C2H2-type" evidence="10">
    <location>
        <begin position="126"/>
        <end position="156"/>
    </location>
</feature>
<evidence type="ECO:0000259" key="10">
    <source>
        <dbReference type="PROSITE" id="PS50157"/>
    </source>
</evidence>
<dbReference type="Pfam" id="PF13894">
    <property type="entry name" value="zf-C2H2_4"/>
    <property type="match status" value="1"/>
</dbReference>
<feature type="domain" description="C2H2-type" evidence="10">
    <location>
        <begin position="155"/>
        <end position="182"/>
    </location>
</feature>
<keyword evidence="5" id="KW-0805">Transcription regulation</keyword>
<feature type="domain" description="C2H2-type" evidence="10">
    <location>
        <begin position="72"/>
        <end position="99"/>
    </location>
</feature>
<dbReference type="Proteomes" id="UP000190274">
    <property type="component" value="Chromosome C"/>
</dbReference>
<dbReference type="PANTHER" id="PTHR46179:SF13">
    <property type="entry name" value="C2H2-TYPE DOMAIN-CONTAINING PROTEIN"/>
    <property type="match status" value="1"/>
</dbReference>
<keyword evidence="6" id="KW-0804">Transcription</keyword>
<evidence type="ECO:0000256" key="1">
    <source>
        <dbReference type="ARBA" id="ARBA00004123"/>
    </source>
</evidence>
<evidence type="ECO:0000256" key="3">
    <source>
        <dbReference type="ARBA" id="ARBA00022771"/>
    </source>
</evidence>
<dbReference type="PROSITE" id="PS50157">
    <property type="entry name" value="ZINC_FINGER_C2H2_2"/>
    <property type="match status" value="6"/>
</dbReference>
<protein>
    <submittedName>
        <fullName evidence="11">LADA_0C12750g1_1</fullName>
    </submittedName>
</protein>
<keyword evidence="3 8" id="KW-0863">Zinc-finger</keyword>
<reference evidence="12" key="1">
    <citation type="submission" date="2016-03" db="EMBL/GenBank/DDBJ databases">
        <authorList>
            <person name="Devillers H."/>
        </authorList>
    </citation>
    <scope>NUCLEOTIDE SEQUENCE [LARGE SCALE GENOMIC DNA]</scope>
</reference>
<evidence type="ECO:0000313" key="12">
    <source>
        <dbReference type="Proteomes" id="UP000190274"/>
    </source>
</evidence>
<evidence type="ECO:0000256" key="2">
    <source>
        <dbReference type="ARBA" id="ARBA00022723"/>
    </source>
</evidence>
<dbReference type="EMBL" id="LT598459">
    <property type="protein sequence ID" value="SCU83655.1"/>
    <property type="molecule type" value="Genomic_DNA"/>
</dbReference>
<dbReference type="OrthoDB" id="4748970at2759"/>
<dbReference type="InterPro" id="IPR036236">
    <property type="entry name" value="Znf_C2H2_sf"/>
</dbReference>
<dbReference type="Gene3D" id="3.30.160.60">
    <property type="entry name" value="Classic Zinc Finger"/>
    <property type="match status" value="6"/>
</dbReference>
<dbReference type="FunFam" id="3.30.160.60:FF:002343">
    <property type="entry name" value="Zinc finger protein 33A"/>
    <property type="match status" value="1"/>
</dbReference>
<dbReference type="GO" id="GO:0005634">
    <property type="term" value="C:nucleus"/>
    <property type="evidence" value="ECO:0007669"/>
    <property type="project" value="UniProtKB-SubCell"/>
</dbReference>
<feature type="domain" description="C2H2-type" evidence="10">
    <location>
        <begin position="186"/>
        <end position="215"/>
    </location>
</feature>
<feature type="domain" description="C2H2-type" evidence="10">
    <location>
        <begin position="41"/>
        <end position="71"/>
    </location>
</feature>
<evidence type="ECO:0000256" key="7">
    <source>
        <dbReference type="ARBA" id="ARBA00023242"/>
    </source>
</evidence>
<name>A0A1G4J1X0_9SACH</name>
<keyword evidence="4" id="KW-0862">Zinc</keyword>
<feature type="region of interest" description="Disordered" evidence="9">
    <location>
        <begin position="386"/>
        <end position="419"/>
    </location>
</feature>
<dbReference type="GO" id="GO:0006357">
    <property type="term" value="P:regulation of transcription by RNA polymerase II"/>
    <property type="evidence" value="ECO:0007669"/>
    <property type="project" value="TreeGrafter"/>
</dbReference>
<dbReference type="PANTHER" id="PTHR46179">
    <property type="entry name" value="ZINC FINGER PROTEIN"/>
    <property type="match status" value="1"/>
</dbReference>
<evidence type="ECO:0000256" key="5">
    <source>
        <dbReference type="ARBA" id="ARBA00023015"/>
    </source>
</evidence>
<evidence type="ECO:0000256" key="6">
    <source>
        <dbReference type="ARBA" id="ARBA00023163"/>
    </source>
</evidence>
<comment type="subcellular location">
    <subcellularLocation>
        <location evidence="1">Nucleus</location>
    </subcellularLocation>
</comment>
<dbReference type="Pfam" id="PF00096">
    <property type="entry name" value="zf-C2H2"/>
    <property type="match status" value="4"/>
</dbReference>
<keyword evidence="2" id="KW-0479">Metal-binding</keyword>
<dbReference type="SUPFAM" id="SSF57667">
    <property type="entry name" value="beta-beta-alpha zinc fingers"/>
    <property type="match status" value="4"/>
</dbReference>
<feature type="domain" description="C2H2-type" evidence="10">
    <location>
        <begin position="100"/>
        <end position="127"/>
    </location>
</feature>
<evidence type="ECO:0000256" key="8">
    <source>
        <dbReference type="PROSITE-ProRule" id="PRU00042"/>
    </source>
</evidence>